<evidence type="ECO:0000256" key="1">
    <source>
        <dbReference type="SAM" id="SignalP"/>
    </source>
</evidence>
<gene>
    <name evidence="2" type="ORF">A4D02_02375</name>
</gene>
<dbReference type="Pfam" id="PF14109">
    <property type="entry name" value="GldH_lipo"/>
    <property type="match status" value="1"/>
</dbReference>
<organism evidence="2 3">
    <name type="scientific">Niastella koreensis</name>
    <dbReference type="NCBI Taxonomy" id="354356"/>
    <lineage>
        <taxon>Bacteria</taxon>
        <taxon>Pseudomonadati</taxon>
        <taxon>Bacteroidota</taxon>
        <taxon>Chitinophagia</taxon>
        <taxon>Chitinophagales</taxon>
        <taxon>Chitinophagaceae</taxon>
        <taxon>Niastella</taxon>
    </lineage>
</organism>
<dbReference type="NCBIfam" id="TIGR03511">
    <property type="entry name" value="GldH_lipo"/>
    <property type="match status" value="1"/>
</dbReference>
<name>A0ABX3P4U5_9BACT</name>
<dbReference type="InterPro" id="IPR020018">
    <property type="entry name" value="Motility-assoc_lipoprot_GldH"/>
</dbReference>
<dbReference type="RefSeq" id="WP_014222761.1">
    <property type="nucleotide sequence ID" value="NZ_LWBO01000001.1"/>
</dbReference>
<keyword evidence="3" id="KW-1185">Reference proteome</keyword>
<proteinExistence type="predicted"/>
<dbReference type="EMBL" id="LWBO01000001">
    <property type="protein sequence ID" value="OQP55181.1"/>
    <property type="molecule type" value="Genomic_DNA"/>
</dbReference>
<reference evidence="2 3" key="1">
    <citation type="submission" date="2016-04" db="EMBL/GenBank/DDBJ databases">
        <authorList>
            <person name="Chen L."/>
            <person name="Zhuang W."/>
            <person name="Wang G."/>
        </authorList>
    </citation>
    <scope>NUCLEOTIDE SEQUENCE [LARGE SCALE GENOMIC DNA]</scope>
    <source>
        <strain evidence="3">GR20</strain>
    </source>
</reference>
<feature type="chain" id="PRO_5045500994" description="Gliding motility-associated lipoprotein GldH" evidence="1">
    <location>
        <begin position="23"/>
        <end position="167"/>
    </location>
</feature>
<dbReference type="Proteomes" id="UP000192277">
    <property type="component" value="Unassembled WGS sequence"/>
</dbReference>
<protein>
    <recommendedName>
        <fullName evidence="4">Gliding motility-associated lipoprotein GldH</fullName>
    </recommendedName>
</protein>
<evidence type="ECO:0000313" key="3">
    <source>
        <dbReference type="Proteomes" id="UP000192277"/>
    </source>
</evidence>
<keyword evidence="1" id="KW-0732">Signal</keyword>
<comment type="caution">
    <text evidence="2">The sequence shown here is derived from an EMBL/GenBank/DDBJ whole genome shotgun (WGS) entry which is preliminary data.</text>
</comment>
<accession>A0ABX3P4U5</accession>
<dbReference type="PROSITE" id="PS51257">
    <property type="entry name" value="PROKAR_LIPOPROTEIN"/>
    <property type="match status" value="1"/>
</dbReference>
<evidence type="ECO:0000313" key="2">
    <source>
        <dbReference type="EMBL" id="OQP55181.1"/>
    </source>
</evidence>
<evidence type="ECO:0008006" key="4">
    <source>
        <dbReference type="Google" id="ProtNLM"/>
    </source>
</evidence>
<feature type="signal peptide" evidence="1">
    <location>
        <begin position="1"/>
        <end position="22"/>
    </location>
</feature>
<sequence>MNKSILNYISYFVLLTSCFLLPACDKVDVFEKNVTIPQQSWSSNYKPEITFTIQPEDTISRYNIFIVIRHTDAYRYKNIWLNIHTESPGGAVNNQPLNLQLATDNKGWLGSGMDDIYEHRIQITPPQNPEHLSAGTYRFKLENIMREDPLKNVMNVGIRLQKAQQDL</sequence>